<reference evidence="2" key="1">
    <citation type="submission" date="2021-05" db="EMBL/GenBank/DDBJ databases">
        <title>Comparative genomics of three Colletotrichum scovillei strains and genetic complementation revealed genes involved fungal growth and virulence on chili pepper.</title>
        <authorList>
            <person name="Hsieh D.-K."/>
            <person name="Chuang S.-C."/>
            <person name="Chen C.-Y."/>
            <person name="Chao Y.-T."/>
            <person name="Lu M.-Y.J."/>
            <person name="Lee M.-H."/>
            <person name="Shih M.-C."/>
        </authorList>
    </citation>
    <scope>NUCLEOTIDE SEQUENCE</scope>
    <source>
        <strain evidence="2">Coll-153</strain>
    </source>
</reference>
<dbReference type="Proteomes" id="UP000699042">
    <property type="component" value="Unassembled WGS sequence"/>
</dbReference>
<evidence type="ECO:0000313" key="3">
    <source>
        <dbReference type="Proteomes" id="UP000699042"/>
    </source>
</evidence>
<organism evidence="2 3">
    <name type="scientific">Colletotrichum scovillei</name>
    <dbReference type="NCBI Taxonomy" id="1209932"/>
    <lineage>
        <taxon>Eukaryota</taxon>
        <taxon>Fungi</taxon>
        <taxon>Dikarya</taxon>
        <taxon>Ascomycota</taxon>
        <taxon>Pezizomycotina</taxon>
        <taxon>Sordariomycetes</taxon>
        <taxon>Hypocreomycetidae</taxon>
        <taxon>Glomerellales</taxon>
        <taxon>Glomerellaceae</taxon>
        <taxon>Colletotrichum</taxon>
        <taxon>Colletotrichum acutatum species complex</taxon>
    </lineage>
</organism>
<comment type="caution">
    <text evidence="2">The sequence shown here is derived from an EMBL/GenBank/DDBJ whole genome shotgun (WGS) entry which is preliminary data.</text>
</comment>
<name>A0A9P7RE51_9PEZI</name>
<proteinExistence type="predicted"/>
<evidence type="ECO:0000313" key="2">
    <source>
        <dbReference type="EMBL" id="KAG7055595.1"/>
    </source>
</evidence>
<gene>
    <name evidence="2" type="ORF">JMJ77_008050</name>
</gene>
<keyword evidence="3" id="KW-1185">Reference proteome</keyword>
<sequence length="96" mass="11552">MPLFATFLAVSLVSLYTAGFATIIIRDNNDKQTSNPHEEIEELLEKREDENEVLEEKRRENISPETMTMRRDGYYYDDTYEYRDYQHSPSEGEWRY</sequence>
<evidence type="ECO:0000256" key="1">
    <source>
        <dbReference type="SAM" id="MobiDB-lite"/>
    </source>
</evidence>
<feature type="region of interest" description="Disordered" evidence="1">
    <location>
        <begin position="43"/>
        <end position="65"/>
    </location>
</feature>
<accession>A0A9P7RE51</accession>
<dbReference type="EMBL" id="JAESDN010000002">
    <property type="protein sequence ID" value="KAG7055595.1"/>
    <property type="molecule type" value="Genomic_DNA"/>
</dbReference>
<dbReference type="AlphaFoldDB" id="A0A9P7RE51"/>
<protein>
    <submittedName>
        <fullName evidence="2">Uncharacterized protein</fullName>
    </submittedName>
</protein>